<gene>
    <name evidence="2" type="ORF">DFW101_2953</name>
</gene>
<dbReference type="Proteomes" id="UP000004662">
    <property type="component" value="Chromosome"/>
</dbReference>
<dbReference type="eggNOG" id="ENOG5033113">
    <property type="taxonomic scope" value="Bacteria"/>
</dbReference>
<proteinExistence type="predicted"/>
<dbReference type="OrthoDB" id="5827998at2"/>
<keyword evidence="1" id="KW-0472">Membrane</keyword>
<keyword evidence="1" id="KW-0812">Transmembrane</keyword>
<organism evidence="2 3">
    <name type="scientific">Solidesulfovibrio carbinoliphilus subsp. oakridgensis</name>
    <dbReference type="NCBI Taxonomy" id="694327"/>
    <lineage>
        <taxon>Bacteria</taxon>
        <taxon>Pseudomonadati</taxon>
        <taxon>Thermodesulfobacteriota</taxon>
        <taxon>Desulfovibrionia</taxon>
        <taxon>Desulfovibrionales</taxon>
        <taxon>Desulfovibrionaceae</taxon>
        <taxon>Solidesulfovibrio</taxon>
    </lineage>
</organism>
<evidence type="ECO:0000313" key="2">
    <source>
        <dbReference type="EMBL" id="EHJ48954.1"/>
    </source>
</evidence>
<evidence type="ECO:0000313" key="3">
    <source>
        <dbReference type="Proteomes" id="UP000004662"/>
    </source>
</evidence>
<reference evidence="3" key="1">
    <citation type="journal article" date="2015" name="Genome Announc.">
        <title>High-Quality Draft Genome Sequence of Desulfovibrio carbinoliphilus FW-101-2B, an Organic Acid-Oxidizing Sulfate-Reducing Bacterium Isolated from Uranium(VI)-Contaminated Groundwater.</title>
        <authorList>
            <person name="Ramsay B.D."/>
            <person name="Hwang C."/>
            <person name="Woo H.L."/>
            <person name="Carroll S.L."/>
            <person name="Lucas S."/>
            <person name="Han J."/>
            <person name="Lapidus A.L."/>
            <person name="Cheng J.F."/>
            <person name="Goodwin L.A."/>
            <person name="Pitluck S."/>
            <person name="Peters L."/>
            <person name="Chertkov O."/>
            <person name="Held B."/>
            <person name="Detter J.C."/>
            <person name="Han C.S."/>
            <person name="Tapia R."/>
            <person name="Land M.L."/>
            <person name="Hauser L.J."/>
            <person name="Kyrpides N.C."/>
            <person name="Ivanova N.N."/>
            <person name="Mikhailova N."/>
            <person name="Pagani I."/>
            <person name="Woyke T."/>
            <person name="Arkin A.P."/>
            <person name="Dehal P."/>
            <person name="Chivian D."/>
            <person name="Criddle C.S."/>
            <person name="Wu W."/>
            <person name="Chakraborty R."/>
            <person name="Hazen T.C."/>
            <person name="Fields M.W."/>
        </authorList>
    </citation>
    <scope>NUCLEOTIDE SEQUENCE [LARGE SCALE GENOMIC DNA]</scope>
    <source>
        <strain evidence="3">FW-101-2B</strain>
    </source>
</reference>
<evidence type="ECO:0000256" key="1">
    <source>
        <dbReference type="SAM" id="Phobius"/>
    </source>
</evidence>
<sequence>MNFRDNITKIKNAAKSAKDTVVDFVSEEVVDFEIGLDDTQKKKRQLKQWVVAAGTACVSIVATVMTKGGYDSTTSRAADDRRSKNLKNAYLNHRNKHSHPKKKIESRSAINSKDTSLDNLIRASSTIESILENKGGTGRGLHEKASSVEDKISDGSVNSIRFIASVRNKLVHEGPDTVTPEIKRDYLSACDRVLKDIKSS</sequence>
<dbReference type="RefSeq" id="WP_009182309.1">
    <property type="nucleotide sequence ID" value="NZ_CM001368.1"/>
</dbReference>
<protein>
    <submittedName>
        <fullName evidence="2">Uncharacterized protein</fullName>
    </submittedName>
</protein>
<feature type="transmembrane region" description="Helical" evidence="1">
    <location>
        <begin position="49"/>
        <end position="70"/>
    </location>
</feature>
<dbReference type="HOGENOM" id="CLU_1364394_0_0_7"/>
<keyword evidence="3" id="KW-1185">Reference proteome</keyword>
<dbReference type="AlphaFoldDB" id="G7Q5F3"/>
<dbReference type="EMBL" id="CM001368">
    <property type="protein sequence ID" value="EHJ48954.1"/>
    <property type="molecule type" value="Genomic_DNA"/>
</dbReference>
<accession>G7Q5F3</accession>
<keyword evidence="1" id="KW-1133">Transmembrane helix</keyword>
<name>G7Q5F3_9BACT</name>